<keyword evidence="2" id="KW-0547">Nucleotide-binding</keyword>
<evidence type="ECO:0000256" key="4">
    <source>
        <dbReference type="SAM" id="MobiDB-lite"/>
    </source>
</evidence>
<dbReference type="InterPro" id="IPR054472">
    <property type="entry name" value="WHD"/>
</dbReference>
<dbReference type="AlphaFoldDB" id="A0A1I0MIQ1"/>
<organism evidence="6 7">
    <name type="scientific">Natrinema salifodinae</name>
    <dbReference type="NCBI Taxonomy" id="1202768"/>
    <lineage>
        <taxon>Archaea</taxon>
        <taxon>Methanobacteriati</taxon>
        <taxon>Methanobacteriota</taxon>
        <taxon>Stenosarchaea group</taxon>
        <taxon>Halobacteria</taxon>
        <taxon>Halobacteriales</taxon>
        <taxon>Natrialbaceae</taxon>
        <taxon>Natrinema</taxon>
    </lineage>
</organism>
<accession>A0A1I0MIQ1</accession>
<dbReference type="STRING" id="1202768.SAMN05216285_1021"/>
<name>A0A1I0MIQ1_9EURY</name>
<keyword evidence="3" id="KW-0067">ATP-binding</keyword>
<dbReference type="Pfam" id="PF22977">
    <property type="entry name" value="WHD"/>
    <property type="match status" value="1"/>
</dbReference>
<evidence type="ECO:0000256" key="2">
    <source>
        <dbReference type="ARBA" id="ARBA00022741"/>
    </source>
</evidence>
<sequence length="795" mass="87808">MYNHFSERLQSEFDRLQWVLERAQDHCSLLGSGPEGRRLSTAGARIRALSADCTDTNESAALASFHEELTARTEKIDANVEAALETGVDLRLESVRRAFTLSRVELDALLIVLAPTFDRRILTNYGSLVGLDTPTYPTVQIVETLLALMATDAETDRTTSPLSRNSPLFKYALLERAAHDPSSPESYDVLTVDDRVVRYLKGDDSLGPSLAAVVTVEHHDRTLDDLVFPAETAETLETIDGRSHDATPTVFYFSGEDGTGTNRLPGALTDSETPILRADAADIFADDALDRRLCREAALRDAVIHLENLEAVTDRADGPTVDDDADGPTITDADASPTVDELVDRLDDAPGDVFLTHTEPWTPGVDLTGHRLETCECPFPDYETRLAVWEEYSAELADDSLCSTLAADFRLPQRDIRRAVRTARYLCRTDGAVDDREDADGRDDVESSSTVEPFAPVDGALTRDHCYEACKRYSASSLEALADPIEPGYTFDDIALNDKPKTHLKELCGHLRYRGPVTSEWGFGEPGDRGDGVVALFYGQPGTGKTMAAEIIANETGLDLYRVDLSQVVNKYIGETESRLATLLDEAERSNAILLFDEADAIFGKRAEVKDATDRYANTEINFLLQRLESFDGIVLLTTNKEAGIDSAFKRRIDHAIEFGKPQERIRRELWRDAFPDDATVDTADFDYEFLGRITATPAVIRKIAKYAAYIAASSAHDGRPLGDGTATLDGVTITFDHVILALQYAREAGGGGFEVDFQEYEDKRRSYESAGVERDWREELRRTYGNGSADADEE</sequence>
<dbReference type="InterPro" id="IPR003593">
    <property type="entry name" value="AAA+_ATPase"/>
</dbReference>
<dbReference type="RefSeq" id="WP_049991908.1">
    <property type="nucleotide sequence ID" value="NZ_FOIS01000001.1"/>
</dbReference>
<evidence type="ECO:0000259" key="5">
    <source>
        <dbReference type="SMART" id="SM00382"/>
    </source>
</evidence>
<gene>
    <name evidence="6" type="ORF">SAMN05216285_1021</name>
</gene>
<dbReference type="Proteomes" id="UP000183275">
    <property type="component" value="Unassembled WGS sequence"/>
</dbReference>
<keyword evidence="7" id="KW-1185">Reference proteome</keyword>
<dbReference type="SUPFAM" id="SSF52540">
    <property type="entry name" value="P-loop containing nucleoside triphosphate hydrolases"/>
    <property type="match status" value="1"/>
</dbReference>
<evidence type="ECO:0000256" key="1">
    <source>
        <dbReference type="ARBA" id="ARBA00006914"/>
    </source>
</evidence>
<dbReference type="OrthoDB" id="147168at2157"/>
<evidence type="ECO:0000313" key="6">
    <source>
        <dbReference type="EMBL" id="SEV88217.1"/>
    </source>
</evidence>
<dbReference type="Pfam" id="PF00004">
    <property type="entry name" value="AAA"/>
    <property type="match status" value="1"/>
</dbReference>
<dbReference type="PANTHER" id="PTHR23073">
    <property type="entry name" value="26S PROTEASOME REGULATORY SUBUNIT"/>
    <property type="match status" value="1"/>
</dbReference>
<dbReference type="eggNOG" id="arCOG01308">
    <property type="taxonomic scope" value="Archaea"/>
</dbReference>
<dbReference type="InterPro" id="IPR027417">
    <property type="entry name" value="P-loop_NTPase"/>
</dbReference>
<dbReference type="CDD" id="cd19481">
    <property type="entry name" value="RecA-like_protease"/>
    <property type="match status" value="1"/>
</dbReference>
<dbReference type="GO" id="GO:0016887">
    <property type="term" value="F:ATP hydrolysis activity"/>
    <property type="evidence" value="ECO:0007669"/>
    <property type="project" value="InterPro"/>
</dbReference>
<protein>
    <submittedName>
        <fullName evidence="6">ATPase family associated with various cellular activities (AAA)</fullName>
    </submittedName>
</protein>
<dbReference type="Gene3D" id="3.40.50.300">
    <property type="entry name" value="P-loop containing nucleotide triphosphate hydrolases"/>
    <property type="match status" value="1"/>
</dbReference>
<reference evidence="7" key="1">
    <citation type="submission" date="2016-10" db="EMBL/GenBank/DDBJ databases">
        <authorList>
            <person name="Varghese N."/>
        </authorList>
    </citation>
    <scope>NUCLEOTIDE SEQUENCE [LARGE SCALE GENOMIC DNA]</scope>
    <source>
        <strain evidence="7">CGMCC 1.12284</strain>
    </source>
</reference>
<dbReference type="SMART" id="SM00382">
    <property type="entry name" value="AAA"/>
    <property type="match status" value="1"/>
</dbReference>
<dbReference type="EMBL" id="FOIS01000001">
    <property type="protein sequence ID" value="SEV88217.1"/>
    <property type="molecule type" value="Genomic_DNA"/>
</dbReference>
<dbReference type="InterPro" id="IPR050221">
    <property type="entry name" value="26S_Proteasome_ATPase"/>
</dbReference>
<comment type="similarity">
    <text evidence="1">Belongs to the AAA ATPase family.</text>
</comment>
<dbReference type="GO" id="GO:0005524">
    <property type="term" value="F:ATP binding"/>
    <property type="evidence" value="ECO:0007669"/>
    <property type="project" value="UniProtKB-KW"/>
</dbReference>
<dbReference type="InterPro" id="IPR003959">
    <property type="entry name" value="ATPase_AAA_core"/>
</dbReference>
<evidence type="ECO:0000313" key="7">
    <source>
        <dbReference type="Proteomes" id="UP000183275"/>
    </source>
</evidence>
<feature type="region of interest" description="Disordered" evidence="4">
    <location>
        <begin position="316"/>
        <end position="335"/>
    </location>
</feature>
<evidence type="ECO:0000256" key="3">
    <source>
        <dbReference type="ARBA" id="ARBA00022840"/>
    </source>
</evidence>
<feature type="domain" description="AAA+ ATPase" evidence="5">
    <location>
        <begin position="531"/>
        <end position="663"/>
    </location>
</feature>
<proteinExistence type="inferred from homology"/>